<dbReference type="Gene3D" id="1.10.30.50">
    <property type="match status" value="1"/>
</dbReference>
<dbReference type="InterPro" id="IPR029471">
    <property type="entry name" value="HNH_5"/>
</dbReference>
<dbReference type="InterPro" id="IPR003615">
    <property type="entry name" value="HNH_nuc"/>
</dbReference>
<dbReference type="PANTHER" id="PTHR33877:SF2">
    <property type="entry name" value="OS07G0170200 PROTEIN"/>
    <property type="match status" value="1"/>
</dbReference>
<keyword evidence="2" id="KW-0540">Nuclease</keyword>
<dbReference type="Pfam" id="PF14279">
    <property type="entry name" value="HNH_5"/>
    <property type="match status" value="1"/>
</dbReference>
<protein>
    <submittedName>
        <fullName evidence="2">HNH endonuclease</fullName>
    </submittedName>
</protein>
<comment type="caution">
    <text evidence="2">The sequence shown here is derived from an EMBL/GenBank/DDBJ whole genome shotgun (WGS) entry which is preliminary data.</text>
</comment>
<dbReference type="GO" id="GO:0004519">
    <property type="term" value="F:endonuclease activity"/>
    <property type="evidence" value="ECO:0007669"/>
    <property type="project" value="UniProtKB-KW"/>
</dbReference>
<dbReference type="InterPro" id="IPR052892">
    <property type="entry name" value="NA-targeting_endonuclease"/>
</dbReference>
<dbReference type="RefSeq" id="WP_068220430.1">
    <property type="nucleotide sequence ID" value="NZ_LRPC01000012.1"/>
</dbReference>
<evidence type="ECO:0000259" key="1">
    <source>
        <dbReference type="SMART" id="SM00507"/>
    </source>
</evidence>
<keyword evidence="2" id="KW-0255">Endonuclease</keyword>
<name>A0A150XBE1_9BACT</name>
<proteinExistence type="predicted"/>
<dbReference type="EMBL" id="LRPC01000012">
    <property type="protein sequence ID" value="KYG76045.1"/>
    <property type="molecule type" value="Genomic_DNA"/>
</dbReference>
<keyword evidence="3" id="KW-1185">Reference proteome</keyword>
<evidence type="ECO:0000313" key="3">
    <source>
        <dbReference type="Proteomes" id="UP000075606"/>
    </source>
</evidence>
<sequence>MRRVLVLNQDYSPISVCSAERAFLLLYLQKAELVHDDPETKLRSIDAEHPMPSVIRLQKYIFIPFKSVILTRQNVFKRDRQRCQYCGKSKDLTIDHVMPKSRGGKSTWTNLVAACKKCNSLKGDKTPEEAQMPLAAKPFKPSYIMFVRNFSGFTSEEWLKYLGVN</sequence>
<dbReference type="STRING" id="333140.AWW68_09485"/>
<feature type="domain" description="HNH nuclease" evidence="1">
    <location>
        <begin position="70"/>
        <end position="120"/>
    </location>
</feature>
<dbReference type="CDD" id="cd00085">
    <property type="entry name" value="HNHc"/>
    <property type="match status" value="1"/>
</dbReference>
<reference evidence="2 3" key="1">
    <citation type="submission" date="2016-01" db="EMBL/GenBank/DDBJ databases">
        <title>Genome sequencing of Roseivirga spongicola UST030701-084.</title>
        <authorList>
            <person name="Selvaratnam C."/>
            <person name="Thevarajoo S."/>
            <person name="Goh K.M."/>
            <person name="Ee R."/>
            <person name="Chan K.-G."/>
            <person name="Chong C.S."/>
        </authorList>
    </citation>
    <scope>NUCLEOTIDE SEQUENCE [LARGE SCALE GENOMIC DNA]</scope>
    <source>
        <strain evidence="2 3">UST030701-084</strain>
    </source>
</reference>
<organism evidence="2 3">
    <name type="scientific">Roseivirga spongicola</name>
    <dbReference type="NCBI Taxonomy" id="333140"/>
    <lineage>
        <taxon>Bacteria</taxon>
        <taxon>Pseudomonadati</taxon>
        <taxon>Bacteroidota</taxon>
        <taxon>Cytophagia</taxon>
        <taxon>Cytophagales</taxon>
        <taxon>Roseivirgaceae</taxon>
        <taxon>Roseivirga</taxon>
    </lineage>
</organism>
<keyword evidence="2" id="KW-0378">Hydrolase</keyword>
<evidence type="ECO:0000313" key="2">
    <source>
        <dbReference type="EMBL" id="KYG76045.1"/>
    </source>
</evidence>
<dbReference type="AlphaFoldDB" id="A0A150XBE1"/>
<accession>A0A150XBE1</accession>
<dbReference type="SMART" id="SM00507">
    <property type="entry name" value="HNHc"/>
    <property type="match status" value="1"/>
</dbReference>
<gene>
    <name evidence="2" type="ORF">AWW68_09485</name>
</gene>
<dbReference type="PANTHER" id="PTHR33877">
    <property type="entry name" value="SLL1193 PROTEIN"/>
    <property type="match status" value="1"/>
</dbReference>
<dbReference type="Proteomes" id="UP000075606">
    <property type="component" value="Unassembled WGS sequence"/>
</dbReference>
<dbReference type="OrthoDB" id="9802901at2"/>